<reference evidence="1" key="1">
    <citation type="submission" date="2018-04" db="EMBL/GenBank/DDBJ databases">
        <title>Genome Analysis of A Novel Recombinant Human Adenovirus Type 1 in China.</title>
        <authorList>
            <person name="Zhang W."/>
            <person name="Huang L."/>
        </authorList>
    </citation>
    <scope>NUCLEOTIDE SEQUENCE [LARGE SCALE GENOMIC DNA]</scope>
    <source>
        <strain evidence="1">SH2016</strain>
    </source>
</reference>
<dbReference type="EMBL" id="MH183293">
    <property type="protein sequence ID" value="AYP21292.1"/>
    <property type="molecule type" value="Genomic_DNA"/>
</dbReference>
<organismHost>
    <name type="scientific">Homo sapiens</name>
    <name type="common">Human</name>
    <dbReference type="NCBI Taxonomy" id="9606"/>
</organismHost>
<proteinExistence type="predicted"/>
<gene>
    <name evidence="1" type="primary">E1A</name>
</gene>
<dbReference type="Proteomes" id="UP000326037">
    <property type="component" value="Segment"/>
</dbReference>
<organism evidence="1">
    <name type="scientific">Human adenovirus C serotype 1</name>
    <name type="common">HAdV-1</name>
    <name type="synonym">Human adenovirus 1</name>
    <dbReference type="NCBI Taxonomy" id="10533"/>
    <lineage>
        <taxon>Viruses</taxon>
        <taxon>Varidnaviria</taxon>
        <taxon>Bamfordvirae</taxon>
        <taxon>Preplasmiviricota</taxon>
        <taxon>Polisuviricotina</taxon>
        <taxon>Pharingeaviricetes</taxon>
        <taxon>Rowavirales</taxon>
        <taxon>Adenoviridae</taxon>
        <taxon>Mastadenovirus</taxon>
        <taxon>Mastadenovirus caesari</taxon>
        <taxon>Human mastadenovirus C</taxon>
    </lineage>
</organism>
<name>A0A5K6WAP5_ADE01</name>
<sequence length="55" mass="6147">MRHIICHGGVITEEMAASLLDQLIEEVLCLNLSLSPSQNRSLQDLPDVLKWCLLS</sequence>
<accession>A0A5K6WAP5</accession>
<protein>
    <submittedName>
        <fullName evidence="1">E1A 6 kDa protein</fullName>
    </submittedName>
</protein>
<evidence type="ECO:0000313" key="1">
    <source>
        <dbReference type="EMBL" id="AYP21292.1"/>
    </source>
</evidence>